<protein>
    <submittedName>
        <fullName evidence="1">Uncharacterized protein</fullName>
    </submittedName>
</protein>
<accession>A0A1B7IA77</accession>
<keyword evidence="2" id="KW-1185">Reference proteome</keyword>
<proteinExistence type="predicted"/>
<organism evidence="1 2">
    <name type="scientific">Buttiauxella brennerae ATCC 51605</name>
    <dbReference type="NCBI Taxonomy" id="1354251"/>
    <lineage>
        <taxon>Bacteria</taxon>
        <taxon>Pseudomonadati</taxon>
        <taxon>Pseudomonadota</taxon>
        <taxon>Gammaproteobacteria</taxon>
        <taxon>Enterobacterales</taxon>
        <taxon>Enterobacteriaceae</taxon>
        <taxon>Buttiauxella</taxon>
    </lineage>
</organism>
<gene>
    <name evidence="1" type="ORF">M975_4381</name>
</gene>
<dbReference type="Proteomes" id="UP000078410">
    <property type="component" value="Unassembled WGS sequence"/>
</dbReference>
<comment type="caution">
    <text evidence="1">The sequence shown here is derived from an EMBL/GenBank/DDBJ whole genome shotgun (WGS) entry which is preliminary data.</text>
</comment>
<evidence type="ECO:0000313" key="2">
    <source>
        <dbReference type="Proteomes" id="UP000078410"/>
    </source>
</evidence>
<dbReference type="EMBL" id="LXER01000066">
    <property type="protein sequence ID" value="OAT25697.1"/>
    <property type="molecule type" value="Genomic_DNA"/>
</dbReference>
<evidence type="ECO:0000313" key="1">
    <source>
        <dbReference type="EMBL" id="OAT25697.1"/>
    </source>
</evidence>
<dbReference type="PATRIC" id="fig|1354251.4.peg.4506"/>
<dbReference type="AlphaFoldDB" id="A0A1B7IA77"/>
<reference evidence="1 2" key="1">
    <citation type="submission" date="2016-04" db="EMBL/GenBank/DDBJ databases">
        <title>ATOL: Assembling a taxonomically balanced genome-scale reconstruction of the evolutionary history of the Enterobacteriaceae.</title>
        <authorList>
            <person name="Plunkett G.III."/>
            <person name="Neeno-Eckwall E.C."/>
            <person name="Glasner J.D."/>
            <person name="Perna N.T."/>
        </authorList>
    </citation>
    <scope>NUCLEOTIDE SEQUENCE [LARGE SCALE GENOMIC DNA]</scope>
    <source>
        <strain evidence="1 2">ATCC 51605</strain>
    </source>
</reference>
<sequence>MGLLKAGLRTANAIVTLGGSLELEHAKASFESTHASYKTTYDEVTLIKA</sequence>
<name>A0A1B7IA77_9ENTR</name>